<accession>A0A9P8USN9</accession>
<dbReference type="GeneID" id="70124390"/>
<proteinExistence type="predicted"/>
<dbReference type="EMBL" id="JAGPXC010000002">
    <property type="protein sequence ID" value="KAH6658360.1"/>
    <property type="molecule type" value="Genomic_DNA"/>
</dbReference>
<comment type="caution">
    <text evidence="1">The sequence shown here is derived from an EMBL/GenBank/DDBJ whole genome shotgun (WGS) entry which is preliminary data.</text>
</comment>
<keyword evidence="2" id="KW-1185">Reference proteome</keyword>
<reference evidence="1" key="1">
    <citation type="journal article" date="2021" name="Nat. Commun.">
        <title>Genetic determinants of endophytism in the Arabidopsis root mycobiome.</title>
        <authorList>
            <person name="Mesny F."/>
            <person name="Miyauchi S."/>
            <person name="Thiergart T."/>
            <person name="Pickel B."/>
            <person name="Atanasova L."/>
            <person name="Karlsson M."/>
            <person name="Huettel B."/>
            <person name="Barry K.W."/>
            <person name="Haridas S."/>
            <person name="Chen C."/>
            <person name="Bauer D."/>
            <person name="Andreopoulos W."/>
            <person name="Pangilinan J."/>
            <person name="LaButti K."/>
            <person name="Riley R."/>
            <person name="Lipzen A."/>
            <person name="Clum A."/>
            <person name="Drula E."/>
            <person name="Henrissat B."/>
            <person name="Kohler A."/>
            <person name="Grigoriev I.V."/>
            <person name="Martin F.M."/>
            <person name="Hacquard S."/>
        </authorList>
    </citation>
    <scope>NUCLEOTIDE SEQUENCE</scope>
    <source>
        <strain evidence="1">MPI-SDFR-AT-0073</strain>
    </source>
</reference>
<name>A0A9P8USN9_9PEZI</name>
<dbReference type="Proteomes" id="UP000758603">
    <property type="component" value="Unassembled WGS sequence"/>
</dbReference>
<gene>
    <name evidence="1" type="ORF">BKA67DRAFT_212626</name>
</gene>
<sequence length="86" mass="9910">MKGWGGGMEAGRFLYWRLEEKKNAGGFPSRHTHAHTHIHRDFKLCALTLLSLSTKVTNYPTGYCCGRPLHLRLRLPLCLFRRAQTK</sequence>
<dbReference type="RefSeq" id="XP_045962594.1">
    <property type="nucleotide sequence ID" value="XM_046095497.1"/>
</dbReference>
<evidence type="ECO:0000313" key="2">
    <source>
        <dbReference type="Proteomes" id="UP000758603"/>
    </source>
</evidence>
<dbReference type="AlphaFoldDB" id="A0A9P8USN9"/>
<evidence type="ECO:0000313" key="1">
    <source>
        <dbReference type="EMBL" id="KAH6658360.1"/>
    </source>
</evidence>
<organism evidence="1 2">
    <name type="scientific">Truncatella angustata</name>
    <dbReference type="NCBI Taxonomy" id="152316"/>
    <lineage>
        <taxon>Eukaryota</taxon>
        <taxon>Fungi</taxon>
        <taxon>Dikarya</taxon>
        <taxon>Ascomycota</taxon>
        <taxon>Pezizomycotina</taxon>
        <taxon>Sordariomycetes</taxon>
        <taxon>Xylariomycetidae</taxon>
        <taxon>Amphisphaeriales</taxon>
        <taxon>Sporocadaceae</taxon>
        <taxon>Truncatella</taxon>
    </lineage>
</organism>
<protein>
    <submittedName>
        <fullName evidence="1">Uncharacterized protein</fullName>
    </submittedName>
</protein>